<dbReference type="GO" id="GO:0055088">
    <property type="term" value="P:lipid homeostasis"/>
    <property type="evidence" value="ECO:0007669"/>
    <property type="project" value="TreeGrafter"/>
</dbReference>
<dbReference type="Pfam" id="PF02770">
    <property type="entry name" value="Acyl-CoA_dh_M"/>
    <property type="match status" value="1"/>
</dbReference>
<name>A0A3M7L2A7_AUXPR</name>
<evidence type="ECO:0000256" key="8">
    <source>
        <dbReference type="ARBA" id="ARBA00023002"/>
    </source>
</evidence>
<dbReference type="InterPro" id="IPR046373">
    <property type="entry name" value="Acyl-CoA_Oxase/DH_mid-dom_sf"/>
</dbReference>
<dbReference type="Gene3D" id="2.40.110.10">
    <property type="entry name" value="Butyryl-CoA Dehydrogenase, subunit A, domain 2"/>
    <property type="match status" value="1"/>
</dbReference>
<evidence type="ECO:0000256" key="9">
    <source>
        <dbReference type="ARBA" id="ARBA00023098"/>
    </source>
</evidence>
<dbReference type="Gene3D" id="1.20.140.10">
    <property type="entry name" value="Butyryl-CoA Dehydrogenase, subunit A, domain 3"/>
    <property type="match status" value="1"/>
</dbReference>
<dbReference type="InterPro" id="IPR055060">
    <property type="entry name" value="ACOX_C_alpha1"/>
</dbReference>
<evidence type="ECO:0000256" key="5">
    <source>
        <dbReference type="ARBA" id="ARBA00022630"/>
    </source>
</evidence>
<keyword evidence="5" id="KW-0285">Flavoprotein</keyword>
<comment type="cofactor">
    <cofactor evidence="1">
        <name>FAD</name>
        <dbReference type="ChEBI" id="CHEBI:57692"/>
    </cofactor>
</comment>
<dbReference type="PANTHER" id="PTHR10909:SF352">
    <property type="entry name" value="ACYL-COENZYME A OXIDASE-LIKE PROTEIN"/>
    <property type="match status" value="1"/>
</dbReference>
<proteinExistence type="inferred from homology"/>
<evidence type="ECO:0000256" key="1">
    <source>
        <dbReference type="ARBA" id="ARBA00001974"/>
    </source>
</evidence>
<keyword evidence="8" id="KW-0560">Oxidoreductase</keyword>
<sequence>MELRQKIFDFLKDPIYQPEHYLSIADFRALTRERFARFAAAHFFTITDYVDNPRRFLAALECLAWADYSLAILSGVHYTLCGGTITKLGSAAQVAAHVPAMDVGRLRGCFGMTELGHGSDVAGIRTRASYDAATREFVLTTPDDDASKYWIGGAAGTAHICAVFAQLEVAGREEGVHVFLVPLRDEAGRPHPGVRTADCGAKMGLNGVDNGQIWLDDVRVPREAMLSRLATVSPEGRYSSALPDRGARFGATVGGLTMGRVLIAGAAVTASAIGLTVAINYAHARPQFGDTLIGDYLTHQRRLYPALAATYALHFALDRVKALLAAPPTPARAKAIHVASSGLKAAASWARIRCLQDCRECCGGQGFAAANRIGPLLNDMNVDATFEGDNTVLMQQGAAAELALGGVLTRAGAESLRGLVNDLCRRLGEDRGAAARTLCAGFGCPDHLMWAPIARDWTTAFKYPGKA</sequence>
<keyword evidence="6" id="KW-0274">FAD</keyword>
<evidence type="ECO:0000256" key="10">
    <source>
        <dbReference type="ARBA" id="ARBA00023140"/>
    </source>
</evidence>
<dbReference type="EMBL" id="QOKY01000160">
    <property type="protein sequence ID" value="RMZ55596.1"/>
    <property type="molecule type" value="Genomic_DNA"/>
</dbReference>
<dbReference type="FunFam" id="1.20.140.10:FF:000010">
    <property type="entry name" value="Acyl-coenzyme A oxidase"/>
    <property type="match status" value="1"/>
</dbReference>
<dbReference type="SUPFAM" id="SSF47203">
    <property type="entry name" value="Acyl-CoA dehydrogenase C-terminal domain-like"/>
    <property type="match status" value="1"/>
</dbReference>
<organism evidence="13 14">
    <name type="scientific">Auxenochlorella protothecoides</name>
    <name type="common">Green microalga</name>
    <name type="synonym">Chlorella protothecoides</name>
    <dbReference type="NCBI Taxonomy" id="3075"/>
    <lineage>
        <taxon>Eukaryota</taxon>
        <taxon>Viridiplantae</taxon>
        <taxon>Chlorophyta</taxon>
        <taxon>core chlorophytes</taxon>
        <taxon>Trebouxiophyceae</taxon>
        <taxon>Chlorellales</taxon>
        <taxon>Chlorellaceae</taxon>
        <taxon>Auxenochlorella</taxon>
    </lineage>
</organism>
<comment type="similarity">
    <text evidence="3">Belongs to the acyl-CoA oxidase family.</text>
</comment>
<evidence type="ECO:0000313" key="13">
    <source>
        <dbReference type="EMBL" id="RMZ55596.1"/>
    </source>
</evidence>
<evidence type="ECO:0000256" key="4">
    <source>
        <dbReference type="ARBA" id="ARBA00012870"/>
    </source>
</evidence>
<dbReference type="InterPro" id="IPR006091">
    <property type="entry name" value="Acyl-CoA_Oxase/DH_mid-dom"/>
</dbReference>
<evidence type="ECO:0000256" key="3">
    <source>
        <dbReference type="ARBA" id="ARBA00006288"/>
    </source>
</evidence>
<evidence type="ECO:0000259" key="12">
    <source>
        <dbReference type="Pfam" id="PF22924"/>
    </source>
</evidence>
<reference evidence="14" key="1">
    <citation type="journal article" date="2018" name="Algal Res.">
        <title>Characterization of plant carbon substrate utilization by Auxenochlorella protothecoides.</title>
        <authorList>
            <person name="Vogler B.W."/>
            <person name="Starkenburg S.R."/>
            <person name="Sudasinghe N."/>
            <person name="Schambach J.Y."/>
            <person name="Rollin J.A."/>
            <person name="Pattathil S."/>
            <person name="Barry A.N."/>
        </authorList>
    </citation>
    <scope>NUCLEOTIDE SEQUENCE [LARGE SCALE GENOMIC DNA]</scope>
    <source>
        <strain evidence="14">UTEX 25</strain>
    </source>
</reference>
<dbReference type="FunFam" id="2.40.110.10:FF:000005">
    <property type="entry name" value="Acyl-coenzyme A oxidase"/>
    <property type="match status" value="1"/>
</dbReference>
<protein>
    <recommendedName>
        <fullName evidence="4">acyl-CoA oxidase</fullName>
        <ecNumber evidence="4">1.3.3.6</ecNumber>
    </recommendedName>
</protein>
<feature type="domain" description="Acyl-CoA oxidase/dehydrogenase middle" evidence="11">
    <location>
        <begin position="109"/>
        <end position="218"/>
    </location>
</feature>
<dbReference type="InterPro" id="IPR009100">
    <property type="entry name" value="AcylCoA_DH/oxidase_NM_dom_sf"/>
</dbReference>
<accession>A0A3M7L2A7</accession>
<evidence type="ECO:0000256" key="6">
    <source>
        <dbReference type="ARBA" id="ARBA00022827"/>
    </source>
</evidence>
<dbReference type="Proteomes" id="UP000279271">
    <property type="component" value="Unassembled WGS sequence"/>
</dbReference>
<dbReference type="Pfam" id="PF22924">
    <property type="entry name" value="ACOX_C_alpha1"/>
    <property type="match status" value="1"/>
</dbReference>
<keyword evidence="7" id="KW-0276">Fatty acid metabolism</keyword>
<dbReference type="AlphaFoldDB" id="A0A3M7L2A7"/>
<dbReference type="GO" id="GO:0071949">
    <property type="term" value="F:FAD binding"/>
    <property type="evidence" value="ECO:0007669"/>
    <property type="project" value="InterPro"/>
</dbReference>
<dbReference type="GO" id="GO:0033540">
    <property type="term" value="P:fatty acid beta-oxidation using acyl-CoA oxidase"/>
    <property type="evidence" value="ECO:0007669"/>
    <property type="project" value="TreeGrafter"/>
</dbReference>
<dbReference type="InterPro" id="IPR012258">
    <property type="entry name" value="Acyl-CoA_oxidase"/>
</dbReference>
<evidence type="ECO:0000256" key="7">
    <source>
        <dbReference type="ARBA" id="ARBA00022832"/>
    </source>
</evidence>
<keyword evidence="9" id="KW-0443">Lipid metabolism</keyword>
<dbReference type="GO" id="GO:0005504">
    <property type="term" value="F:fatty acid binding"/>
    <property type="evidence" value="ECO:0007669"/>
    <property type="project" value="TreeGrafter"/>
</dbReference>
<comment type="subcellular location">
    <subcellularLocation>
        <location evidence="2">Peroxisome</location>
    </subcellularLocation>
</comment>
<comment type="caution">
    <text evidence="13">The sequence shown here is derived from an EMBL/GenBank/DDBJ whole genome shotgun (WGS) entry which is preliminary data.</text>
</comment>
<feature type="domain" description="Acyl-CoA oxidase C-alpha1" evidence="12">
    <location>
        <begin position="254"/>
        <end position="398"/>
    </location>
</feature>
<dbReference type="InterPro" id="IPR036250">
    <property type="entry name" value="AcylCo_DH-like_C"/>
</dbReference>
<evidence type="ECO:0000256" key="2">
    <source>
        <dbReference type="ARBA" id="ARBA00004275"/>
    </source>
</evidence>
<evidence type="ECO:0000259" key="11">
    <source>
        <dbReference type="Pfam" id="PF02770"/>
    </source>
</evidence>
<dbReference type="SUPFAM" id="SSF56645">
    <property type="entry name" value="Acyl-CoA dehydrogenase NM domain-like"/>
    <property type="match status" value="1"/>
</dbReference>
<dbReference type="GO" id="GO:0005777">
    <property type="term" value="C:peroxisome"/>
    <property type="evidence" value="ECO:0007669"/>
    <property type="project" value="UniProtKB-SubCell"/>
</dbReference>
<keyword evidence="10" id="KW-0576">Peroxisome</keyword>
<dbReference type="EC" id="1.3.3.6" evidence="4"/>
<dbReference type="GO" id="GO:0003997">
    <property type="term" value="F:acyl-CoA oxidase activity"/>
    <property type="evidence" value="ECO:0007669"/>
    <property type="project" value="UniProtKB-EC"/>
</dbReference>
<evidence type="ECO:0000313" key="14">
    <source>
        <dbReference type="Proteomes" id="UP000279271"/>
    </source>
</evidence>
<dbReference type="PANTHER" id="PTHR10909">
    <property type="entry name" value="ELECTRON TRANSPORT OXIDOREDUCTASE"/>
    <property type="match status" value="1"/>
</dbReference>
<gene>
    <name evidence="13" type="ORF">APUTEX25_000179</name>
</gene>